<proteinExistence type="predicted"/>
<evidence type="ECO:0000313" key="3">
    <source>
        <dbReference type="Proteomes" id="UP000008783"/>
    </source>
</evidence>
<dbReference type="InParanoid" id="E3JRZ3"/>
<feature type="region of interest" description="Disordered" evidence="1">
    <location>
        <begin position="73"/>
        <end position="95"/>
    </location>
</feature>
<dbReference type="AlphaFoldDB" id="E3JRZ3"/>
<keyword evidence="3" id="KW-1185">Reference proteome</keyword>
<dbReference type="Proteomes" id="UP000008783">
    <property type="component" value="Unassembled WGS sequence"/>
</dbReference>
<feature type="compositionally biased region" description="Polar residues" evidence="1">
    <location>
        <begin position="23"/>
        <end position="41"/>
    </location>
</feature>
<dbReference type="KEGG" id="pgr:PGTG_01411"/>
<dbReference type="EMBL" id="DS178263">
    <property type="protein sequence ID" value="EFP74818.2"/>
    <property type="molecule type" value="Genomic_DNA"/>
</dbReference>
<feature type="compositionally biased region" description="Low complexity" evidence="1">
    <location>
        <begin position="1"/>
        <end position="16"/>
    </location>
</feature>
<reference evidence="3" key="2">
    <citation type="journal article" date="2011" name="Proc. Natl. Acad. Sci. U.S.A.">
        <title>Obligate biotrophy features unraveled by the genomic analysis of rust fungi.</title>
        <authorList>
            <person name="Duplessis S."/>
            <person name="Cuomo C.A."/>
            <person name="Lin Y.-C."/>
            <person name="Aerts A."/>
            <person name="Tisserant E."/>
            <person name="Veneault-Fourrey C."/>
            <person name="Joly D.L."/>
            <person name="Hacquard S."/>
            <person name="Amselem J."/>
            <person name="Cantarel B.L."/>
            <person name="Chiu R."/>
            <person name="Coutinho P.M."/>
            <person name="Feau N."/>
            <person name="Field M."/>
            <person name="Frey P."/>
            <person name="Gelhaye E."/>
            <person name="Goldberg J."/>
            <person name="Grabherr M.G."/>
            <person name="Kodira C.D."/>
            <person name="Kohler A."/>
            <person name="Kuees U."/>
            <person name="Lindquist E.A."/>
            <person name="Lucas S.M."/>
            <person name="Mago R."/>
            <person name="Mauceli E."/>
            <person name="Morin E."/>
            <person name="Murat C."/>
            <person name="Pangilinan J.L."/>
            <person name="Park R."/>
            <person name="Pearson M."/>
            <person name="Quesneville H."/>
            <person name="Rouhier N."/>
            <person name="Sakthikumar S."/>
            <person name="Salamov A.A."/>
            <person name="Schmutz J."/>
            <person name="Selles B."/>
            <person name="Shapiro H."/>
            <person name="Tanguay P."/>
            <person name="Tuskan G.A."/>
            <person name="Henrissat B."/>
            <person name="Van de Peer Y."/>
            <person name="Rouze P."/>
            <person name="Ellis J.G."/>
            <person name="Dodds P.N."/>
            <person name="Schein J.E."/>
            <person name="Zhong S."/>
            <person name="Hamelin R.C."/>
            <person name="Grigoriev I.V."/>
            <person name="Szabo L.J."/>
            <person name="Martin F."/>
        </authorList>
    </citation>
    <scope>NUCLEOTIDE SEQUENCE [LARGE SCALE GENOMIC DNA]</scope>
    <source>
        <strain evidence="3">CRL 75-36-700-3 / race SCCL</strain>
    </source>
</reference>
<feature type="region of interest" description="Disordered" evidence="1">
    <location>
        <begin position="1"/>
        <end position="50"/>
    </location>
</feature>
<evidence type="ECO:0000313" key="2">
    <source>
        <dbReference type="EMBL" id="EFP74818.2"/>
    </source>
</evidence>
<dbReference type="GeneID" id="10546935"/>
<organism evidence="2 3">
    <name type="scientific">Puccinia graminis f. sp. tritici (strain CRL 75-36-700-3 / race SCCL)</name>
    <name type="common">Black stem rust fungus</name>
    <dbReference type="NCBI Taxonomy" id="418459"/>
    <lineage>
        <taxon>Eukaryota</taxon>
        <taxon>Fungi</taxon>
        <taxon>Dikarya</taxon>
        <taxon>Basidiomycota</taxon>
        <taxon>Pucciniomycotina</taxon>
        <taxon>Pucciniomycetes</taxon>
        <taxon>Pucciniales</taxon>
        <taxon>Pucciniaceae</taxon>
        <taxon>Puccinia</taxon>
    </lineage>
</organism>
<dbReference type="RefSeq" id="XP_003319237.2">
    <property type="nucleotide sequence ID" value="XM_003319189.2"/>
</dbReference>
<dbReference type="VEuPathDB" id="FungiDB:PGTG_01411"/>
<dbReference type="HOGENOM" id="CLU_2373823_0_0_1"/>
<gene>
    <name evidence="2" type="ORF">PGTG_01411</name>
</gene>
<sequence length="95" mass="10305">MAWFWQGPKPSGSSGSFRRRQQADQINRSLTLSTGELSPQNGALRPSMGVQKGCPGRAYIKKAMELPIERQNLAKLESPPNGWADGLPSHLATSA</sequence>
<evidence type="ECO:0000256" key="1">
    <source>
        <dbReference type="SAM" id="MobiDB-lite"/>
    </source>
</evidence>
<reference key="1">
    <citation type="submission" date="2007-01" db="EMBL/GenBank/DDBJ databases">
        <title>The Genome Sequence of Puccinia graminis f. sp. tritici Strain CRL 75-36-700-3.</title>
        <authorList>
            <consortium name="The Broad Institute Genome Sequencing Platform"/>
            <person name="Birren B."/>
            <person name="Lander E."/>
            <person name="Galagan J."/>
            <person name="Nusbaum C."/>
            <person name="Devon K."/>
            <person name="Cuomo C."/>
            <person name="Jaffe D."/>
            <person name="Butler J."/>
            <person name="Alvarez P."/>
            <person name="Gnerre S."/>
            <person name="Grabherr M."/>
            <person name="Mauceli E."/>
            <person name="Brockman W."/>
            <person name="Young S."/>
            <person name="LaButti K."/>
            <person name="Sykes S."/>
            <person name="DeCaprio D."/>
            <person name="Crawford M."/>
            <person name="Koehrsen M."/>
            <person name="Engels R."/>
            <person name="Montgomery P."/>
            <person name="Pearson M."/>
            <person name="Howarth C."/>
            <person name="Larson L."/>
            <person name="White J."/>
            <person name="Zeng Q."/>
            <person name="Kodira C."/>
            <person name="Yandava C."/>
            <person name="Alvarado L."/>
            <person name="O'Leary S."/>
            <person name="Szabo L."/>
            <person name="Dean R."/>
            <person name="Schein J."/>
        </authorList>
    </citation>
    <scope>NUCLEOTIDE SEQUENCE</scope>
    <source>
        <strain>CRL 75-36-700-3</strain>
    </source>
</reference>
<accession>E3JRZ3</accession>
<protein>
    <submittedName>
        <fullName evidence="2">Uncharacterized protein</fullName>
    </submittedName>
</protein>
<name>E3JRZ3_PUCGT</name>